<dbReference type="PANTHER" id="PTHR13490">
    <property type="entry name" value="MITOCHONDRIAL 28S RIBOSOMAL PROTEIN S28"/>
    <property type="match status" value="1"/>
</dbReference>
<feature type="domain" description="Small ribosomal subunit protein mS35 mitochondrial conserved" evidence="2">
    <location>
        <begin position="78"/>
        <end position="230"/>
    </location>
</feature>
<keyword evidence="4" id="KW-1185">Reference proteome</keyword>
<organism evidence="3 4">
    <name type="scientific">Jaapia argillacea MUCL 33604</name>
    <dbReference type="NCBI Taxonomy" id="933084"/>
    <lineage>
        <taxon>Eukaryota</taxon>
        <taxon>Fungi</taxon>
        <taxon>Dikarya</taxon>
        <taxon>Basidiomycota</taxon>
        <taxon>Agaricomycotina</taxon>
        <taxon>Agaricomycetes</taxon>
        <taxon>Agaricomycetidae</taxon>
        <taxon>Jaapiales</taxon>
        <taxon>Jaapiaceae</taxon>
        <taxon>Jaapia</taxon>
    </lineage>
</organism>
<dbReference type="PANTHER" id="PTHR13490:SF0">
    <property type="entry name" value="SMALL RIBOSOMAL SUBUNIT PROTEIN MS35"/>
    <property type="match status" value="1"/>
</dbReference>
<dbReference type="GO" id="GO:0032543">
    <property type="term" value="P:mitochondrial translation"/>
    <property type="evidence" value="ECO:0007669"/>
    <property type="project" value="InterPro"/>
</dbReference>
<dbReference type="EMBL" id="KL197710">
    <property type="protein sequence ID" value="KDQ63492.1"/>
    <property type="molecule type" value="Genomic_DNA"/>
</dbReference>
<feature type="region of interest" description="Disordered" evidence="1">
    <location>
        <begin position="1"/>
        <end position="34"/>
    </location>
</feature>
<evidence type="ECO:0000259" key="2">
    <source>
        <dbReference type="Pfam" id="PF10213"/>
    </source>
</evidence>
<dbReference type="OrthoDB" id="283424at2759"/>
<proteinExistence type="predicted"/>
<sequence length="292" mass="31815">MPRTPRGASSAAPSSSRRINVPRGPELDLDDVENAGESDIDDSTTFGHLILRQNRQRLYYMRLIEHEMPKLVAFRKPFVPPNLTATPLTIRSISFSGEKHPATAKRVIVTPVSCLPLTSPQAIHKMKVVAGPRWSPTPPKDSGYTGAEEEGKDGYVKIACEDFEEPAMNLKWASDTLDRLIKECNANNRFSDLPLDTRHIDAKARKARKGDHRYGRPAAKPSLKDFPKEWLPVPAAKVAPAVEAAVALSAEAEASLAHEPTIAAEPASLHEAEVTLPLMVNAEESPVPAASA</sequence>
<name>A0A067QJ21_9AGAM</name>
<dbReference type="InParanoid" id="A0A067QJ21"/>
<protein>
    <recommendedName>
        <fullName evidence="2">Small ribosomal subunit protein mS35 mitochondrial conserved domain-containing protein</fullName>
    </recommendedName>
</protein>
<dbReference type="Pfam" id="PF10213">
    <property type="entry name" value="MRP-S28"/>
    <property type="match status" value="1"/>
</dbReference>
<reference evidence="4" key="1">
    <citation type="journal article" date="2014" name="Proc. Natl. Acad. Sci. U.S.A.">
        <title>Extensive sampling of basidiomycete genomes demonstrates inadequacy of the white-rot/brown-rot paradigm for wood decay fungi.</title>
        <authorList>
            <person name="Riley R."/>
            <person name="Salamov A.A."/>
            <person name="Brown D.W."/>
            <person name="Nagy L.G."/>
            <person name="Floudas D."/>
            <person name="Held B.W."/>
            <person name="Levasseur A."/>
            <person name="Lombard V."/>
            <person name="Morin E."/>
            <person name="Otillar R."/>
            <person name="Lindquist E.A."/>
            <person name="Sun H."/>
            <person name="LaButti K.M."/>
            <person name="Schmutz J."/>
            <person name="Jabbour D."/>
            <person name="Luo H."/>
            <person name="Baker S.E."/>
            <person name="Pisabarro A.G."/>
            <person name="Walton J.D."/>
            <person name="Blanchette R.A."/>
            <person name="Henrissat B."/>
            <person name="Martin F."/>
            <person name="Cullen D."/>
            <person name="Hibbett D.S."/>
            <person name="Grigoriev I.V."/>
        </authorList>
    </citation>
    <scope>NUCLEOTIDE SEQUENCE [LARGE SCALE GENOMIC DNA]</scope>
    <source>
        <strain evidence="4">MUCL 33604</strain>
    </source>
</reference>
<evidence type="ECO:0000313" key="3">
    <source>
        <dbReference type="EMBL" id="KDQ63492.1"/>
    </source>
</evidence>
<dbReference type="InterPro" id="IPR039848">
    <property type="entry name" value="Ribosomal_mS35_mt"/>
</dbReference>
<dbReference type="Proteomes" id="UP000027265">
    <property type="component" value="Unassembled WGS sequence"/>
</dbReference>
<accession>A0A067QJ21</accession>
<dbReference type="AlphaFoldDB" id="A0A067QJ21"/>
<dbReference type="HOGENOM" id="CLU_072379_0_0_1"/>
<dbReference type="GO" id="GO:0005763">
    <property type="term" value="C:mitochondrial small ribosomal subunit"/>
    <property type="evidence" value="ECO:0007669"/>
    <property type="project" value="TreeGrafter"/>
</dbReference>
<dbReference type="InterPro" id="IPR019349">
    <property type="entry name" value="Ribosomal_mS35_mit"/>
</dbReference>
<gene>
    <name evidence="3" type="ORF">JAAARDRAFT_119004</name>
</gene>
<evidence type="ECO:0000256" key="1">
    <source>
        <dbReference type="SAM" id="MobiDB-lite"/>
    </source>
</evidence>
<feature type="compositionally biased region" description="Low complexity" evidence="1">
    <location>
        <begin position="1"/>
        <end position="18"/>
    </location>
</feature>
<dbReference type="STRING" id="933084.A0A067QJ21"/>
<evidence type="ECO:0000313" key="4">
    <source>
        <dbReference type="Proteomes" id="UP000027265"/>
    </source>
</evidence>
<dbReference type="GO" id="GO:0003735">
    <property type="term" value="F:structural constituent of ribosome"/>
    <property type="evidence" value="ECO:0007669"/>
    <property type="project" value="InterPro"/>
</dbReference>